<reference evidence="14" key="1">
    <citation type="submission" date="2025-08" db="UniProtKB">
        <authorList>
            <consortium name="RefSeq"/>
        </authorList>
    </citation>
    <scope>IDENTIFICATION</scope>
</reference>
<sequence>MRSCAISVDSFLVLVGRSIGANFSESRRFLRMPRRAAGGSYYAINSGRSTGVVNSWAECESLVKGYSGAKFKRFDSYQEAQNFARGNGPAGASASSTSARSTAPAAPVEHAFVPSFTSSYAEPPPRSRPRREVPVVYTDGACSGNGMAGAKAGIGVYWGDGDPRNVSEPLKGKPTNNRAEIQAATRAIQQAKEQGYEEVEIRTDSDFLVQSTTKWMPGWQEKNWKTAAGKPVINKEDFEDLLEASKGIDVKWTHVNGHSGIHGNEQADNLAVSGMLKNRNGDD</sequence>
<dbReference type="FunFam" id="3.40.970.10:FF:000002">
    <property type="entry name" value="Ribonuclease H"/>
    <property type="match status" value="1"/>
</dbReference>
<name>A0AAJ6W0A1_9ACAR</name>
<comment type="similarity">
    <text evidence="4 10">Belongs to the RNase H family.</text>
</comment>
<dbReference type="RefSeq" id="XP_003746993.1">
    <property type="nucleotide sequence ID" value="XM_003746945.2"/>
</dbReference>
<dbReference type="InterPro" id="IPR036397">
    <property type="entry name" value="RNaseH_sf"/>
</dbReference>
<dbReference type="PIRSF" id="PIRSF036852">
    <property type="entry name" value="Ribonuclease_H1_euk"/>
    <property type="match status" value="1"/>
</dbReference>
<evidence type="ECO:0000256" key="9">
    <source>
        <dbReference type="ARBA" id="ARBA00022842"/>
    </source>
</evidence>
<dbReference type="InterPro" id="IPR017067">
    <property type="entry name" value="RNase_H1_euk"/>
</dbReference>
<evidence type="ECO:0000313" key="13">
    <source>
        <dbReference type="Proteomes" id="UP000694867"/>
    </source>
</evidence>
<dbReference type="AlphaFoldDB" id="A0AAJ6W0A1"/>
<accession>A0AAJ6W0A1</accession>
<evidence type="ECO:0000256" key="2">
    <source>
        <dbReference type="ARBA" id="ARBA00001946"/>
    </source>
</evidence>
<dbReference type="Proteomes" id="UP000694867">
    <property type="component" value="Unplaced"/>
</dbReference>
<evidence type="ECO:0000256" key="7">
    <source>
        <dbReference type="ARBA" id="ARBA00022759"/>
    </source>
</evidence>
<dbReference type="InterPro" id="IPR011320">
    <property type="entry name" value="RNase_H1_N"/>
</dbReference>
<dbReference type="GeneID" id="100900606"/>
<keyword evidence="13" id="KW-1185">Reference proteome</keyword>
<dbReference type="GO" id="GO:0004523">
    <property type="term" value="F:RNA-DNA hybrid ribonuclease activity"/>
    <property type="evidence" value="ECO:0007669"/>
    <property type="project" value="UniProtKB-UniRule"/>
</dbReference>
<dbReference type="InterPro" id="IPR002156">
    <property type="entry name" value="RNaseH_domain"/>
</dbReference>
<keyword evidence="5 10" id="KW-0540">Nuclease</keyword>
<proteinExistence type="inferred from homology"/>
<keyword evidence="8 10" id="KW-0378">Hydrolase</keyword>
<dbReference type="InterPro" id="IPR009027">
    <property type="entry name" value="Ribosomal_bL9/RNase_H1_N"/>
</dbReference>
<dbReference type="InterPro" id="IPR012337">
    <property type="entry name" value="RNaseH-like_sf"/>
</dbReference>
<dbReference type="SUPFAM" id="SSF55658">
    <property type="entry name" value="L9 N-domain-like"/>
    <property type="match status" value="1"/>
</dbReference>
<dbReference type="EC" id="3.1.26.4" evidence="10"/>
<comment type="cofactor">
    <cofactor evidence="2 10">
        <name>Mg(2+)</name>
        <dbReference type="ChEBI" id="CHEBI:18420"/>
    </cofactor>
</comment>
<dbReference type="Gene3D" id="3.30.420.10">
    <property type="entry name" value="Ribonuclease H-like superfamily/Ribonuclease H"/>
    <property type="match status" value="1"/>
</dbReference>
<organism evidence="13 14">
    <name type="scientific">Galendromus occidentalis</name>
    <name type="common">western predatory mite</name>
    <dbReference type="NCBI Taxonomy" id="34638"/>
    <lineage>
        <taxon>Eukaryota</taxon>
        <taxon>Metazoa</taxon>
        <taxon>Ecdysozoa</taxon>
        <taxon>Arthropoda</taxon>
        <taxon>Chelicerata</taxon>
        <taxon>Arachnida</taxon>
        <taxon>Acari</taxon>
        <taxon>Parasitiformes</taxon>
        <taxon>Mesostigmata</taxon>
        <taxon>Gamasina</taxon>
        <taxon>Phytoseioidea</taxon>
        <taxon>Phytoseiidae</taxon>
        <taxon>Typhlodrominae</taxon>
        <taxon>Galendromus</taxon>
    </lineage>
</organism>
<evidence type="ECO:0000256" key="5">
    <source>
        <dbReference type="ARBA" id="ARBA00022722"/>
    </source>
</evidence>
<dbReference type="InterPro" id="IPR050092">
    <property type="entry name" value="RNase_H"/>
</dbReference>
<dbReference type="CTD" id="6050"/>
<dbReference type="GO" id="GO:0003676">
    <property type="term" value="F:nucleic acid binding"/>
    <property type="evidence" value="ECO:0007669"/>
    <property type="project" value="UniProtKB-UniRule"/>
</dbReference>
<feature type="domain" description="RNase H type-1" evidence="12">
    <location>
        <begin position="130"/>
        <end position="276"/>
    </location>
</feature>
<dbReference type="GO" id="GO:0000287">
    <property type="term" value="F:magnesium ion binding"/>
    <property type="evidence" value="ECO:0007669"/>
    <property type="project" value="UniProtKB-UniRule"/>
</dbReference>
<evidence type="ECO:0000256" key="10">
    <source>
        <dbReference type="PIRNR" id="PIRNR036852"/>
    </source>
</evidence>
<dbReference type="PANTHER" id="PTHR10642">
    <property type="entry name" value="RIBONUCLEASE H1"/>
    <property type="match status" value="1"/>
</dbReference>
<keyword evidence="6 10" id="KW-0479">Metal-binding</keyword>
<evidence type="ECO:0000256" key="4">
    <source>
        <dbReference type="ARBA" id="ARBA00005300"/>
    </source>
</evidence>
<dbReference type="PANTHER" id="PTHR10642:SF26">
    <property type="entry name" value="RIBONUCLEASE H1"/>
    <property type="match status" value="1"/>
</dbReference>
<dbReference type="FunFam" id="3.30.420.10:FF:000115">
    <property type="entry name" value="Ribonuclease H"/>
    <property type="match status" value="1"/>
</dbReference>
<evidence type="ECO:0000313" key="14">
    <source>
        <dbReference type="RefSeq" id="XP_003746993.1"/>
    </source>
</evidence>
<dbReference type="KEGG" id="goe:100900606"/>
<dbReference type="Gene3D" id="3.40.970.10">
    <property type="entry name" value="Ribonuclease H1, N-terminal domain"/>
    <property type="match status" value="1"/>
</dbReference>
<protein>
    <recommendedName>
        <fullName evidence="10">Ribonuclease H1</fullName>
        <shortName evidence="10">RNase H1</shortName>
        <ecNumber evidence="10">3.1.26.4</ecNumber>
    </recommendedName>
</protein>
<dbReference type="CDD" id="cd09280">
    <property type="entry name" value="RNase_HI_eukaryote_like"/>
    <property type="match status" value="1"/>
</dbReference>
<comment type="function">
    <text evidence="3 10">Endonuclease that specifically degrades the RNA of RNA-DNA hybrids.</text>
</comment>
<evidence type="ECO:0000256" key="1">
    <source>
        <dbReference type="ARBA" id="ARBA00000077"/>
    </source>
</evidence>
<evidence type="ECO:0000256" key="8">
    <source>
        <dbReference type="ARBA" id="ARBA00022801"/>
    </source>
</evidence>
<evidence type="ECO:0000256" key="3">
    <source>
        <dbReference type="ARBA" id="ARBA00004065"/>
    </source>
</evidence>
<feature type="region of interest" description="Disordered" evidence="11">
    <location>
        <begin position="85"/>
        <end position="106"/>
    </location>
</feature>
<keyword evidence="7 10" id="KW-0255">Endonuclease</keyword>
<dbReference type="PROSITE" id="PS50879">
    <property type="entry name" value="RNASE_H_1"/>
    <property type="match status" value="1"/>
</dbReference>
<gene>
    <name evidence="14" type="primary">LOC100900606</name>
</gene>
<dbReference type="InterPro" id="IPR037056">
    <property type="entry name" value="RNase_H1_N_sf"/>
</dbReference>
<dbReference type="Pfam" id="PF00075">
    <property type="entry name" value="RNase_H"/>
    <property type="match status" value="1"/>
</dbReference>
<keyword evidence="9 10" id="KW-0460">Magnesium</keyword>
<evidence type="ECO:0000256" key="6">
    <source>
        <dbReference type="ARBA" id="ARBA00022723"/>
    </source>
</evidence>
<dbReference type="SUPFAM" id="SSF53098">
    <property type="entry name" value="Ribonuclease H-like"/>
    <property type="match status" value="1"/>
</dbReference>
<dbReference type="GO" id="GO:0043137">
    <property type="term" value="P:DNA replication, removal of RNA primer"/>
    <property type="evidence" value="ECO:0007669"/>
    <property type="project" value="TreeGrafter"/>
</dbReference>
<comment type="catalytic activity">
    <reaction evidence="1 10">
        <text>Endonucleolytic cleavage to 5'-phosphomonoester.</text>
        <dbReference type="EC" id="3.1.26.4"/>
    </reaction>
</comment>
<evidence type="ECO:0000259" key="12">
    <source>
        <dbReference type="PROSITE" id="PS50879"/>
    </source>
</evidence>
<evidence type="ECO:0000256" key="11">
    <source>
        <dbReference type="SAM" id="MobiDB-lite"/>
    </source>
</evidence>
<dbReference type="Pfam" id="PF01693">
    <property type="entry name" value="Cauli_VI"/>
    <property type="match status" value="1"/>
</dbReference>